<gene>
    <name evidence="1" type="ORF">A6P07_17745</name>
</gene>
<sequence>MLVKEISGLLLLGFIVWVFLAPNPDVRIDRACAPVQWGGNVVTSLAALSTPELELQVQTGMNKMTYGCEYSIWRLFYQADYNKYLIAKAAAQAKAVGAARSAAPTESAVPTQSAALARP</sequence>
<dbReference type="AlphaFoldDB" id="A0A1C2HWN5"/>
<evidence type="ECO:0000313" key="2">
    <source>
        <dbReference type="Proteomes" id="UP000094893"/>
    </source>
</evidence>
<proteinExistence type="predicted"/>
<organism evidence="1 2">
    <name type="scientific">Acidithiobacillus thiooxidans</name>
    <name type="common">Thiobacillus thiooxidans</name>
    <dbReference type="NCBI Taxonomy" id="930"/>
    <lineage>
        <taxon>Bacteria</taxon>
        <taxon>Pseudomonadati</taxon>
        <taxon>Pseudomonadota</taxon>
        <taxon>Acidithiobacillia</taxon>
        <taxon>Acidithiobacillales</taxon>
        <taxon>Acidithiobacillaceae</taxon>
        <taxon>Acidithiobacillus</taxon>
    </lineage>
</organism>
<evidence type="ECO:0000313" key="1">
    <source>
        <dbReference type="EMBL" id="OCX68699.1"/>
    </source>
</evidence>
<protein>
    <submittedName>
        <fullName evidence="1">Uncharacterized protein</fullName>
    </submittedName>
</protein>
<dbReference type="EMBL" id="LWSA01000285">
    <property type="protein sequence ID" value="OCX68699.1"/>
    <property type="molecule type" value="Genomic_DNA"/>
</dbReference>
<reference evidence="1 2" key="1">
    <citation type="journal article" date="2016" name="Int. J. Mol. Sci.">
        <title>Comparative genomics of the extreme acidophile Acidithiobacillus thiooxidans reveals intraspecific divergence and niche adaptation.</title>
        <authorList>
            <person name="Zhang X."/>
            <person name="Feng X."/>
            <person name="Tao J."/>
            <person name="Ma L."/>
            <person name="Xiao Y."/>
            <person name="Liang Y."/>
            <person name="Liu X."/>
            <person name="Yin H."/>
        </authorList>
    </citation>
    <scope>NUCLEOTIDE SEQUENCE [LARGE SCALE GENOMIC DNA]</scope>
    <source>
        <strain evidence="1 2">A02</strain>
    </source>
</reference>
<name>A0A1C2HWN5_ACITH</name>
<dbReference type="RefSeq" id="WP_024892366.1">
    <property type="nucleotide sequence ID" value="NZ_LWRZ01000405.1"/>
</dbReference>
<accession>A0A1C2HWN5</accession>
<dbReference type="Proteomes" id="UP000094893">
    <property type="component" value="Unassembled WGS sequence"/>
</dbReference>
<comment type="caution">
    <text evidence="1">The sequence shown here is derived from an EMBL/GenBank/DDBJ whole genome shotgun (WGS) entry which is preliminary data.</text>
</comment>